<gene>
    <name evidence="1" type="ORF">CYMTET_26275</name>
</gene>
<evidence type="ECO:0000313" key="1">
    <source>
        <dbReference type="EMBL" id="KAK3265016.1"/>
    </source>
</evidence>
<evidence type="ECO:0000313" key="2">
    <source>
        <dbReference type="Proteomes" id="UP001190700"/>
    </source>
</evidence>
<protein>
    <submittedName>
        <fullName evidence="1">Uncharacterized protein</fullName>
    </submittedName>
</protein>
<sequence>MASPDDLNCGCHPHCQGTCAAINALSLEEQDQVLEGIGALGNQELADFLSMHCDDQQLILKDTSGDYSD</sequence>
<name>A0AAE0FS49_9CHLO</name>
<organism evidence="1 2">
    <name type="scientific">Cymbomonas tetramitiformis</name>
    <dbReference type="NCBI Taxonomy" id="36881"/>
    <lineage>
        <taxon>Eukaryota</taxon>
        <taxon>Viridiplantae</taxon>
        <taxon>Chlorophyta</taxon>
        <taxon>Pyramimonadophyceae</taxon>
        <taxon>Pyramimonadales</taxon>
        <taxon>Pyramimonadaceae</taxon>
        <taxon>Cymbomonas</taxon>
    </lineage>
</organism>
<reference evidence="1 2" key="1">
    <citation type="journal article" date="2015" name="Genome Biol. Evol.">
        <title>Comparative Genomics of a Bacterivorous Green Alga Reveals Evolutionary Causalities and Consequences of Phago-Mixotrophic Mode of Nutrition.</title>
        <authorList>
            <person name="Burns J.A."/>
            <person name="Paasch A."/>
            <person name="Narechania A."/>
            <person name="Kim E."/>
        </authorList>
    </citation>
    <scope>NUCLEOTIDE SEQUENCE [LARGE SCALE GENOMIC DNA]</scope>
    <source>
        <strain evidence="1 2">PLY_AMNH</strain>
    </source>
</reference>
<dbReference type="AlphaFoldDB" id="A0AAE0FS49"/>
<proteinExistence type="predicted"/>
<dbReference type="Proteomes" id="UP001190700">
    <property type="component" value="Unassembled WGS sequence"/>
</dbReference>
<comment type="caution">
    <text evidence="1">The sequence shown here is derived from an EMBL/GenBank/DDBJ whole genome shotgun (WGS) entry which is preliminary data.</text>
</comment>
<accession>A0AAE0FS49</accession>
<dbReference type="EMBL" id="LGRX02014207">
    <property type="protein sequence ID" value="KAK3265016.1"/>
    <property type="molecule type" value="Genomic_DNA"/>
</dbReference>
<keyword evidence="2" id="KW-1185">Reference proteome</keyword>